<reference evidence="14 15" key="1">
    <citation type="submission" date="2020-08" db="EMBL/GenBank/DDBJ databases">
        <title>Genomic Encyclopedia of Type Strains, Phase IV (KMG-IV): sequencing the most valuable type-strain genomes for metagenomic binning, comparative biology and taxonomic classification.</title>
        <authorList>
            <person name="Goeker M."/>
        </authorList>
    </citation>
    <scope>NUCLEOTIDE SEQUENCE [LARGE SCALE GENOMIC DNA]</scope>
    <source>
        <strain evidence="14 15">DSM 12141</strain>
    </source>
</reference>
<protein>
    <recommendedName>
        <fullName evidence="3 12">Thymidylate kinase</fullName>
        <ecNumber evidence="2 12">2.7.4.9</ecNumber>
    </recommendedName>
    <alternativeName>
        <fullName evidence="9 12">dTMP kinase</fullName>
    </alternativeName>
</protein>
<dbReference type="GO" id="GO:0006233">
    <property type="term" value="P:dTDP biosynthetic process"/>
    <property type="evidence" value="ECO:0007669"/>
    <property type="project" value="InterPro"/>
</dbReference>
<evidence type="ECO:0000256" key="1">
    <source>
        <dbReference type="ARBA" id="ARBA00009776"/>
    </source>
</evidence>
<dbReference type="FunFam" id="3.40.50.300:FF:000225">
    <property type="entry name" value="Thymidylate kinase"/>
    <property type="match status" value="1"/>
</dbReference>
<feature type="binding site" evidence="12">
    <location>
        <begin position="12"/>
        <end position="19"/>
    </location>
    <ligand>
        <name>ATP</name>
        <dbReference type="ChEBI" id="CHEBI:30616"/>
    </ligand>
</feature>
<dbReference type="Pfam" id="PF02223">
    <property type="entry name" value="Thymidylate_kin"/>
    <property type="match status" value="1"/>
</dbReference>
<evidence type="ECO:0000256" key="7">
    <source>
        <dbReference type="ARBA" id="ARBA00022777"/>
    </source>
</evidence>
<comment type="similarity">
    <text evidence="1 12">Belongs to the thymidylate kinase family.</text>
</comment>
<dbReference type="RefSeq" id="WP_151025504.1">
    <property type="nucleotide sequence ID" value="NZ_JACHIB010000032.1"/>
</dbReference>
<dbReference type="InterPro" id="IPR027417">
    <property type="entry name" value="P-loop_NTPase"/>
</dbReference>
<evidence type="ECO:0000313" key="15">
    <source>
        <dbReference type="Proteomes" id="UP000541136"/>
    </source>
</evidence>
<dbReference type="GO" id="GO:0006227">
    <property type="term" value="P:dUDP biosynthetic process"/>
    <property type="evidence" value="ECO:0007669"/>
    <property type="project" value="TreeGrafter"/>
</dbReference>
<dbReference type="SUPFAM" id="SSF52540">
    <property type="entry name" value="P-loop containing nucleoside triphosphate hydrolases"/>
    <property type="match status" value="1"/>
</dbReference>
<proteinExistence type="inferred from homology"/>
<evidence type="ECO:0000256" key="3">
    <source>
        <dbReference type="ARBA" id="ARBA00017144"/>
    </source>
</evidence>
<dbReference type="Gene3D" id="3.40.50.300">
    <property type="entry name" value="P-loop containing nucleotide triphosphate hydrolases"/>
    <property type="match status" value="1"/>
</dbReference>
<dbReference type="InterPro" id="IPR018094">
    <property type="entry name" value="Thymidylate_kinase"/>
</dbReference>
<evidence type="ECO:0000259" key="13">
    <source>
        <dbReference type="Pfam" id="PF02223"/>
    </source>
</evidence>
<dbReference type="GO" id="GO:0005829">
    <property type="term" value="C:cytosol"/>
    <property type="evidence" value="ECO:0007669"/>
    <property type="project" value="TreeGrafter"/>
</dbReference>
<dbReference type="GO" id="GO:0004798">
    <property type="term" value="F:dTMP kinase activity"/>
    <property type="evidence" value="ECO:0007669"/>
    <property type="project" value="UniProtKB-UniRule"/>
</dbReference>
<accession>A0A7W9WQ38</accession>
<evidence type="ECO:0000256" key="12">
    <source>
        <dbReference type="HAMAP-Rule" id="MF_00165"/>
    </source>
</evidence>
<dbReference type="EMBL" id="JACHIB010000032">
    <property type="protein sequence ID" value="MBB6085536.1"/>
    <property type="molecule type" value="Genomic_DNA"/>
</dbReference>
<comment type="caution">
    <text evidence="14">The sequence shown here is derived from an EMBL/GenBank/DDBJ whole genome shotgun (WGS) entry which is preliminary data.</text>
</comment>
<keyword evidence="5 12" id="KW-0545">Nucleotide biosynthesis</keyword>
<dbReference type="CDD" id="cd01672">
    <property type="entry name" value="TMPK"/>
    <property type="match status" value="1"/>
</dbReference>
<comment type="function">
    <text evidence="11 12">Phosphorylation of dTMP to form dTDP in both de novo and salvage pathways of dTTP synthesis.</text>
</comment>
<keyword evidence="6 12" id="KW-0547">Nucleotide-binding</keyword>
<dbReference type="PANTHER" id="PTHR10344:SF4">
    <property type="entry name" value="UMP-CMP KINASE 2, MITOCHONDRIAL"/>
    <property type="match status" value="1"/>
</dbReference>
<dbReference type="GO" id="GO:0006235">
    <property type="term" value="P:dTTP biosynthetic process"/>
    <property type="evidence" value="ECO:0007669"/>
    <property type="project" value="UniProtKB-UniRule"/>
</dbReference>
<dbReference type="PANTHER" id="PTHR10344">
    <property type="entry name" value="THYMIDYLATE KINASE"/>
    <property type="match status" value="1"/>
</dbReference>
<comment type="catalytic activity">
    <reaction evidence="10 12">
        <text>dTMP + ATP = dTDP + ADP</text>
        <dbReference type="Rhea" id="RHEA:13517"/>
        <dbReference type="ChEBI" id="CHEBI:30616"/>
        <dbReference type="ChEBI" id="CHEBI:58369"/>
        <dbReference type="ChEBI" id="CHEBI:63528"/>
        <dbReference type="ChEBI" id="CHEBI:456216"/>
        <dbReference type="EC" id="2.7.4.9"/>
    </reaction>
</comment>
<feature type="domain" description="Thymidylate kinase-like" evidence="13">
    <location>
        <begin position="10"/>
        <end position="196"/>
    </location>
</feature>
<sequence length="231" mass="25689">MTRSACFITLEGLDGAGKSTHIPWIEERLRRAGVDLLSTREPGGTPLGEILRELLLHRPMDLRTETLLMFAARNEHWRTRILPALERGQWVLCDRYTDASFAYQGGGRALGAEPVRILEDWVQQGREPDCTLLFDVPLETARERLSQGRAHSDRFEREDAAFFERTRQAYHARAAADPGRFRVIDARRGIAEIRAELDGILEELLRARGYAPVSAASAPAAASGTSPGSPA</sequence>
<evidence type="ECO:0000256" key="5">
    <source>
        <dbReference type="ARBA" id="ARBA00022727"/>
    </source>
</evidence>
<keyword evidence="8 12" id="KW-0067">ATP-binding</keyword>
<evidence type="ECO:0000313" key="14">
    <source>
        <dbReference type="EMBL" id="MBB6085536.1"/>
    </source>
</evidence>
<dbReference type="NCBIfam" id="TIGR00041">
    <property type="entry name" value="DTMP_kinase"/>
    <property type="match status" value="1"/>
</dbReference>
<dbReference type="GO" id="GO:0005524">
    <property type="term" value="F:ATP binding"/>
    <property type="evidence" value="ECO:0007669"/>
    <property type="project" value="UniProtKB-UniRule"/>
</dbReference>
<evidence type="ECO:0000256" key="10">
    <source>
        <dbReference type="ARBA" id="ARBA00048743"/>
    </source>
</evidence>
<dbReference type="InterPro" id="IPR039430">
    <property type="entry name" value="Thymidylate_kin-like_dom"/>
</dbReference>
<evidence type="ECO:0000256" key="4">
    <source>
        <dbReference type="ARBA" id="ARBA00022679"/>
    </source>
</evidence>
<dbReference type="EC" id="2.7.4.9" evidence="2 12"/>
<evidence type="ECO:0000256" key="11">
    <source>
        <dbReference type="ARBA" id="ARBA00057735"/>
    </source>
</evidence>
<evidence type="ECO:0000256" key="2">
    <source>
        <dbReference type="ARBA" id="ARBA00012980"/>
    </source>
</evidence>
<keyword evidence="4 12" id="KW-0808">Transferase</keyword>
<evidence type="ECO:0000256" key="6">
    <source>
        <dbReference type="ARBA" id="ARBA00022741"/>
    </source>
</evidence>
<keyword evidence="7 12" id="KW-0418">Kinase</keyword>
<dbReference type="Proteomes" id="UP000541136">
    <property type="component" value="Unassembled WGS sequence"/>
</dbReference>
<evidence type="ECO:0000256" key="8">
    <source>
        <dbReference type="ARBA" id="ARBA00022840"/>
    </source>
</evidence>
<evidence type="ECO:0000256" key="9">
    <source>
        <dbReference type="ARBA" id="ARBA00029962"/>
    </source>
</evidence>
<name>A0A7W9WQ38_CASDE</name>
<dbReference type="AlphaFoldDB" id="A0A7W9WQ38"/>
<organism evidence="14 15">
    <name type="scientific">Castellaniella defragrans</name>
    <name type="common">Alcaligenes defragrans</name>
    <dbReference type="NCBI Taxonomy" id="75697"/>
    <lineage>
        <taxon>Bacteria</taxon>
        <taxon>Pseudomonadati</taxon>
        <taxon>Pseudomonadota</taxon>
        <taxon>Betaproteobacteria</taxon>
        <taxon>Burkholderiales</taxon>
        <taxon>Alcaligenaceae</taxon>
        <taxon>Castellaniella</taxon>
    </lineage>
</organism>
<dbReference type="HAMAP" id="MF_00165">
    <property type="entry name" value="Thymidylate_kinase"/>
    <property type="match status" value="1"/>
</dbReference>
<gene>
    <name evidence="12" type="primary">tmk</name>
    <name evidence="14" type="ORF">HNR28_003600</name>
</gene>